<evidence type="ECO:0000256" key="1">
    <source>
        <dbReference type="SAM" id="SignalP"/>
    </source>
</evidence>
<dbReference type="EMBL" id="RJJX01000001">
    <property type="protein sequence ID" value="RUT79956.1"/>
    <property type="molecule type" value="Genomic_DNA"/>
</dbReference>
<dbReference type="AlphaFoldDB" id="A0A434AZI3"/>
<dbReference type="OrthoDB" id="5505971at2"/>
<organism evidence="2 3">
    <name type="scientific">Ancylomarina longa</name>
    <dbReference type="NCBI Taxonomy" id="2487017"/>
    <lineage>
        <taxon>Bacteria</taxon>
        <taxon>Pseudomonadati</taxon>
        <taxon>Bacteroidota</taxon>
        <taxon>Bacteroidia</taxon>
        <taxon>Marinilabiliales</taxon>
        <taxon>Marinifilaceae</taxon>
        <taxon>Ancylomarina</taxon>
    </lineage>
</organism>
<protein>
    <recommendedName>
        <fullName evidence="4">DUF3308 domain-containing protein</fullName>
    </recommendedName>
</protein>
<proteinExistence type="predicted"/>
<evidence type="ECO:0000313" key="2">
    <source>
        <dbReference type="EMBL" id="RUT79956.1"/>
    </source>
</evidence>
<evidence type="ECO:0000313" key="3">
    <source>
        <dbReference type="Proteomes" id="UP000282985"/>
    </source>
</evidence>
<keyword evidence="1" id="KW-0732">Signal</keyword>
<reference evidence="2 3" key="1">
    <citation type="submission" date="2018-11" db="EMBL/GenBank/DDBJ databases">
        <title>Parancylomarina longa gen. nov., sp. nov., isolated from sediments of southern Okinawa.</title>
        <authorList>
            <person name="Fu T."/>
        </authorList>
    </citation>
    <scope>NUCLEOTIDE SEQUENCE [LARGE SCALE GENOMIC DNA]</scope>
    <source>
        <strain evidence="2 3">T3-2 S1-C</strain>
    </source>
</reference>
<feature type="chain" id="PRO_5019078471" description="DUF3308 domain-containing protein" evidence="1">
    <location>
        <begin position="24"/>
        <end position="353"/>
    </location>
</feature>
<name>A0A434AZI3_9BACT</name>
<feature type="signal peptide" evidence="1">
    <location>
        <begin position="1"/>
        <end position="23"/>
    </location>
</feature>
<evidence type="ECO:0008006" key="4">
    <source>
        <dbReference type="Google" id="ProtNLM"/>
    </source>
</evidence>
<gene>
    <name evidence="2" type="ORF">DLK05_00970</name>
</gene>
<sequence length="353" mass="38612">MTKTKFISFVILMALGTTLTAQQKTPSNRKFQTTFFHPIGTNGIKSTDYTNDFSFNMLLGVNGGVNKMEIGGLVNYNKGDVNGFQLSGIANLNHGNSTGALISGVCNILNEDSRGFQLAGVSNINCKSSKGVMISGVTNISKQNATGFQLAVSNITNGNFKGTQLGVLNFAKTLNGTQLGVFNIVDSIGKGTPIGLFSIVKNGYYAIEISTSEVMNANLTYKMGVEHFYTIFTTGYTKYKNKDVLKYGLGIGSLFSLGKKHQIALEAESSQLVYNNDWNKLNLLNTIKTNYHFRLNQKLSLVAGPTFNTYITEKKTGNKYGTINVPYTIYDHESSKNKLFMWIGFNAGISLRL</sequence>
<keyword evidence="3" id="KW-1185">Reference proteome</keyword>
<comment type="caution">
    <text evidence="2">The sequence shown here is derived from an EMBL/GenBank/DDBJ whole genome shotgun (WGS) entry which is preliminary data.</text>
</comment>
<dbReference type="Proteomes" id="UP000282985">
    <property type="component" value="Unassembled WGS sequence"/>
</dbReference>
<dbReference type="RefSeq" id="WP_127342099.1">
    <property type="nucleotide sequence ID" value="NZ_RJJX01000001.1"/>
</dbReference>
<accession>A0A434AZI3</accession>